<sequence length="77" mass="8869">MYMEFRECLHDEIAIMQNTGIFISDSTIIYYETIYSKGQSPCPACFIRKNRCVAMKCVIHADIFECPECDEFIEVGG</sequence>
<evidence type="ECO:0000313" key="1">
    <source>
        <dbReference type="EMBL" id="MCL1126727.1"/>
    </source>
</evidence>
<evidence type="ECO:0000313" key="2">
    <source>
        <dbReference type="Proteomes" id="UP001203423"/>
    </source>
</evidence>
<keyword evidence="2" id="KW-1185">Reference proteome</keyword>
<dbReference type="Proteomes" id="UP001203423">
    <property type="component" value="Unassembled WGS sequence"/>
</dbReference>
<name>A0ABT0LGA1_9GAMM</name>
<evidence type="ECO:0008006" key="3">
    <source>
        <dbReference type="Google" id="ProtNLM"/>
    </source>
</evidence>
<protein>
    <recommendedName>
        <fullName evidence="3">TerY-C metal binding domain-containing protein</fullName>
    </recommendedName>
</protein>
<comment type="caution">
    <text evidence="1">The sequence shown here is derived from an EMBL/GenBank/DDBJ whole genome shotgun (WGS) entry which is preliminary data.</text>
</comment>
<accession>A0ABT0LGA1</accession>
<gene>
    <name evidence="1" type="ORF">L2764_20115</name>
</gene>
<organism evidence="1 2">
    <name type="scientific">Shewanella surugensis</name>
    <dbReference type="NCBI Taxonomy" id="212020"/>
    <lineage>
        <taxon>Bacteria</taxon>
        <taxon>Pseudomonadati</taxon>
        <taxon>Pseudomonadota</taxon>
        <taxon>Gammaproteobacteria</taxon>
        <taxon>Alteromonadales</taxon>
        <taxon>Shewanellaceae</taxon>
        <taxon>Shewanella</taxon>
    </lineage>
</organism>
<proteinExistence type="predicted"/>
<reference evidence="1 2" key="1">
    <citation type="submission" date="2022-01" db="EMBL/GenBank/DDBJ databases">
        <title>Whole genome-based taxonomy of the Shewanellaceae.</title>
        <authorList>
            <person name="Martin-Rodriguez A.J."/>
        </authorList>
    </citation>
    <scope>NUCLEOTIDE SEQUENCE [LARGE SCALE GENOMIC DNA]</scope>
    <source>
        <strain evidence="1 2">DSM 17177</strain>
    </source>
</reference>
<dbReference type="RefSeq" id="WP_248942142.1">
    <property type="nucleotide sequence ID" value="NZ_JAKIKS010000103.1"/>
</dbReference>
<dbReference type="EMBL" id="JAKIKS010000103">
    <property type="protein sequence ID" value="MCL1126727.1"/>
    <property type="molecule type" value="Genomic_DNA"/>
</dbReference>